<dbReference type="EMBL" id="VSRR010006107">
    <property type="protein sequence ID" value="MPC44065.1"/>
    <property type="molecule type" value="Genomic_DNA"/>
</dbReference>
<keyword evidence="1" id="KW-0472">Membrane</keyword>
<feature type="transmembrane region" description="Helical" evidence="1">
    <location>
        <begin position="43"/>
        <end position="65"/>
    </location>
</feature>
<dbReference type="GO" id="GO:0071897">
    <property type="term" value="P:DNA biosynthetic process"/>
    <property type="evidence" value="ECO:0007669"/>
    <property type="project" value="UniProtKB-ARBA"/>
</dbReference>
<dbReference type="InterPro" id="IPR000477">
    <property type="entry name" value="RT_dom"/>
</dbReference>
<evidence type="ECO:0000256" key="1">
    <source>
        <dbReference type="SAM" id="Phobius"/>
    </source>
</evidence>
<keyword evidence="4" id="KW-1185">Reference proteome</keyword>
<keyword evidence="1" id="KW-1133">Transmembrane helix</keyword>
<organism evidence="3 4">
    <name type="scientific">Portunus trituberculatus</name>
    <name type="common">Swimming crab</name>
    <name type="synonym">Neptunus trituberculatus</name>
    <dbReference type="NCBI Taxonomy" id="210409"/>
    <lineage>
        <taxon>Eukaryota</taxon>
        <taxon>Metazoa</taxon>
        <taxon>Ecdysozoa</taxon>
        <taxon>Arthropoda</taxon>
        <taxon>Crustacea</taxon>
        <taxon>Multicrustacea</taxon>
        <taxon>Malacostraca</taxon>
        <taxon>Eumalacostraca</taxon>
        <taxon>Eucarida</taxon>
        <taxon>Decapoda</taxon>
        <taxon>Pleocyemata</taxon>
        <taxon>Brachyura</taxon>
        <taxon>Eubrachyura</taxon>
        <taxon>Portunoidea</taxon>
        <taxon>Portunidae</taxon>
        <taxon>Portuninae</taxon>
        <taxon>Portunus</taxon>
    </lineage>
</organism>
<feature type="domain" description="Reverse transcriptase" evidence="2">
    <location>
        <begin position="53"/>
        <end position="252"/>
    </location>
</feature>
<reference evidence="3 4" key="1">
    <citation type="submission" date="2019-05" db="EMBL/GenBank/DDBJ databases">
        <title>Another draft genome of Portunus trituberculatus and its Hox gene families provides insights of decapod evolution.</title>
        <authorList>
            <person name="Jeong J.-H."/>
            <person name="Song I."/>
            <person name="Kim S."/>
            <person name="Choi T."/>
            <person name="Kim D."/>
            <person name="Ryu S."/>
            <person name="Kim W."/>
        </authorList>
    </citation>
    <scope>NUCLEOTIDE SEQUENCE [LARGE SCALE GENOMIC DNA]</scope>
    <source>
        <tissue evidence="3">Muscle</tissue>
    </source>
</reference>
<evidence type="ECO:0000313" key="3">
    <source>
        <dbReference type="EMBL" id="MPC44065.1"/>
    </source>
</evidence>
<accession>A0A5B7FET1</accession>
<dbReference type="PROSITE" id="PS50878">
    <property type="entry name" value="RT_POL"/>
    <property type="match status" value="1"/>
</dbReference>
<dbReference type="PANTHER" id="PTHR19446">
    <property type="entry name" value="REVERSE TRANSCRIPTASES"/>
    <property type="match status" value="1"/>
</dbReference>
<dbReference type="SUPFAM" id="SSF56672">
    <property type="entry name" value="DNA/RNA polymerases"/>
    <property type="match status" value="1"/>
</dbReference>
<comment type="caution">
    <text evidence="3">The sequence shown here is derived from an EMBL/GenBank/DDBJ whole genome shotgun (WGS) entry which is preliminary data.</text>
</comment>
<protein>
    <submittedName>
        <fullName evidence="3">LINE-1 retrotransposable element ORF2 protein</fullName>
    </submittedName>
</protein>
<gene>
    <name evidence="3" type="primary">Pol</name>
    <name evidence="3" type="ORF">E2C01_037726</name>
</gene>
<dbReference type="Proteomes" id="UP000324222">
    <property type="component" value="Unassembled WGS sequence"/>
</dbReference>
<dbReference type="CDD" id="cd01650">
    <property type="entry name" value="RT_nLTR_like"/>
    <property type="match status" value="1"/>
</dbReference>
<name>A0A5B7FET1_PORTR</name>
<proteinExistence type="predicted"/>
<sequence>MPVLDDPITPQEVMDQVNNFKSNKACGPDGIPPDILKFLPPNWILTLSILFSNIFMTSAYPVSWVTAKLFPVFKRGSRPVVSNYRGISVINSIPKLYDMILSSRLSQWFTPHREQAGSQAGRGCLEHVVTLRLLCDIAKRKKFKLFVTFVDFSQAYDKVPHDVLFEVLKRLGCGITMLLDLAAVYMCTNSVIGTTVISAAIGVRQGSPTSCILFVIFVNDMIRLIKQNCDINGFLTWLHLLVLMDDTASVNE</sequence>
<dbReference type="InterPro" id="IPR043502">
    <property type="entry name" value="DNA/RNA_pol_sf"/>
</dbReference>
<dbReference type="OrthoDB" id="1421278at2759"/>
<evidence type="ECO:0000259" key="2">
    <source>
        <dbReference type="PROSITE" id="PS50878"/>
    </source>
</evidence>
<dbReference type="AlphaFoldDB" id="A0A5B7FET1"/>
<keyword evidence="1" id="KW-0812">Transmembrane</keyword>
<evidence type="ECO:0000313" key="4">
    <source>
        <dbReference type="Proteomes" id="UP000324222"/>
    </source>
</evidence>
<dbReference type="Pfam" id="PF00078">
    <property type="entry name" value="RVT_1"/>
    <property type="match status" value="1"/>
</dbReference>